<feature type="non-terminal residue" evidence="11">
    <location>
        <position position="1"/>
    </location>
</feature>
<dbReference type="PRINTS" id="PR00047">
    <property type="entry name" value="STROIDFINGER"/>
</dbReference>
<dbReference type="EMBL" id="CAACVG010007937">
    <property type="protein sequence ID" value="VEN47695.1"/>
    <property type="molecule type" value="Genomic_DNA"/>
</dbReference>
<organism evidence="11 12">
    <name type="scientific">Callosobruchus maculatus</name>
    <name type="common">Southern cowpea weevil</name>
    <name type="synonym">Pulse bruchid</name>
    <dbReference type="NCBI Taxonomy" id="64391"/>
    <lineage>
        <taxon>Eukaryota</taxon>
        <taxon>Metazoa</taxon>
        <taxon>Ecdysozoa</taxon>
        <taxon>Arthropoda</taxon>
        <taxon>Hexapoda</taxon>
        <taxon>Insecta</taxon>
        <taxon>Pterygota</taxon>
        <taxon>Neoptera</taxon>
        <taxon>Endopterygota</taxon>
        <taxon>Coleoptera</taxon>
        <taxon>Polyphaga</taxon>
        <taxon>Cucujiformia</taxon>
        <taxon>Chrysomeloidea</taxon>
        <taxon>Chrysomelidae</taxon>
        <taxon>Bruchinae</taxon>
        <taxon>Bruchini</taxon>
        <taxon>Callosobruchus</taxon>
    </lineage>
</organism>
<dbReference type="Proteomes" id="UP000410492">
    <property type="component" value="Unassembled WGS sequence"/>
</dbReference>
<evidence type="ECO:0000256" key="3">
    <source>
        <dbReference type="ARBA" id="ARBA00022771"/>
    </source>
</evidence>
<keyword evidence="8" id="KW-0675">Receptor</keyword>
<dbReference type="InterPro" id="IPR050274">
    <property type="entry name" value="Nuclear_hormone_rcpt_NR2"/>
</dbReference>
<keyword evidence="5" id="KW-0805">Transcription regulation</keyword>
<dbReference type="PROSITE" id="PS51030">
    <property type="entry name" value="NUCLEAR_REC_DBD_2"/>
    <property type="match status" value="1"/>
</dbReference>
<dbReference type="GO" id="GO:0005634">
    <property type="term" value="C:nucleus"/>
    <property type="evidence" value="ECO:0007669"/>
    <property type="project" value="UniProtKB-SubCell"/>
</dbReference>
<evidence type="ECO:0000313" key="12">
    <source>
        <dbReference type="Proteomes" id="UP000410492"/>
    </source>
</evidence>
<dbReference type="OrthoDB" id="5771769at2759"/>
<keyword evidence="7" id="KW-0804">Transcription</keyword>
<comment type="subcellular location">
    <subcellularLocation>
        <location evidence="1">Nucleus</location>
    </subcellularLocation>
</comment>
<feature type="domain" description="Nuclear receptor" evidence="10">
    <location>
        <begin position="1"/>
        <end position="61"/>
    </location>
</feature>
<feature type="non-terminal residue" evidence="11">
    <location>
        <position position="87"/>
    </location>
</feature>
<evidence type="ECO:0000256" key="1">
    <source>
        <dbReference type="ARBA" id="ARBA00004123"/>
    </source>
</evidence>
<evidence type="ECO:0000256" key="9">
    <source>
        <dbReference type="ARBA" id="ARBA00023242"/>
    </source>
</evidence>
<keyword evidence="4" id="KW-0862">Zinc</keyword>
<dbReference type="PANTHER" id="PTHR24083">
    <property type="entry name" value="NUCLEAR HORMONE RECEPTOR"/>
    <property type="match status" value="1"/>
</dbReference>
<evidence type="ECO:0000259" key="10">
    <source>
        <dbReference type="PROSITE" id="PS51030"/>
    </source>
</evidence>
<evidence type="ECO:0000256" key="8">
    <source>
        <dbReference type="ARBA" id="ARBA00023170"/>
    </source>
</evidence>
<keyword evidence="12" id="KW-1185">Reference proteome</keyword>
<evidence type="ECO:0000256" key="4">
    <source>
        <dbReference type="ARBA" id="ARBA00022833"/>
    </source>
</evidence>
<dbReference type="SMART" id="SM00399">
    <property type="entry name" value="ZnF_C4"/>
    <property type="match status" value="1"/>
</dbReference>
<dbReference type="Gene3D" id="3.30.50.10">
    <property type="entry name" value="Erythroid Transcription Factor GATA-1, subunit A"/>
    <property type="match status" value="1"/>
</dbReference>
<keyword evidence="6" id="KW-0238">DNA-binding</keyword>
<dbReference type="InterPro" id="IPR001628">
    <property type="entry name" value="Znf_hrmn_rcpt"/>
</dbReference>
<dbReference type="AlphaFoldDB" id="A0A653CIE6"/>
<keyword evidence="2" id="KW-0479">Metal-binding</keyword>
<accession>A0A653CIE6</accession>
<dbReference type="SUPFAM" id="SSF57716">
    <property type="entry name" value="Glucocorticoid receptor-like (DNA-binding domain)"/>
    <property type="match status" value="1"/>
</dbReference>
<dbReference type="InterPro" id="IPR013088">
    <property type="entry name" value="Znf_NHR/GATA"/>
</dbReference>
<sequence length="87" mass="10128">IFACDGCAGFFKRSIRRNRKYVCKAKEEGACIIDKTHRNQCRACRLAKCQEAGMNKDAVQHERGPRTSTLRRQHMTNFFETQDPMFI</sequence>
<dbReference type="GO" id="GO:0003700">
    <property type="term" value="F:DNA-binding transcription factor activity"/>
    <property type="evidence" value="ECO:0007669"/>
    <property type="project" value="InterPro"/>
</dbReference>
<evidence type="ECO:0000313" key="11">
    <source>
        <dbReference type="EMBL" id="VEN47695.1"/>
    </source>
</evidence>
<gene>
    <name evidence="11" type="ORF">CALMAC_LOCUS9379</name>
</gene>
<dbReference type="Pfam" id="PF00105">
    <property type="entry name" value="zf-C4"/>
    <property type="match status" value="1"/>
</dbReference>
<keyword evidence="3" id="KW-0863">Zinc-finger</keyword>
<name>A0A653CIE6_CALMS</name>
<evidence type="ECO:0000256" key="7">
    <source>
        <dbReference type="ARBA" id="ARBA00023163"/>
    </source>
</evidence>
<dbReference type="GO" id="GO:0008270">
    <property type="term" value="F:zinc ion binding"/>
    <property type="evidence" value="ECO:0007669"/>
    <property type="project" value="UniProtKB-KW"/>
</dbReference>
<evidence type="ECO:0000256" key="5">
    <source>
        <dbReference type="ARBA" id="ARBA00023015"/>
    </source>
</evidence>
<protein>
    <recommendedName>
        <fullName evidence="10">Nuclear receptor domain-containing protein</fullName>
    </recommendedName>
</protein>
<dbReference type="GO" id="GO:0043565">
    <property type="term" value="F:sequence-specific DNA binding"/>
    <property type="evidence" value="ECO:0007669"/>
    <property type="project" value="InterPro"/>
</dbReference>
<reference evidence="11 12" key="1">
    <citation type="submission" date="2019-01" db="EMBL/GenBank/DDBJ databases">
        <authorList>
            <person name="Sayadi A."/>
        </authorList>
    </citation>
    <scope>NUCLEOTIDE SEQUENCE [LARGE SCALE GENOMIC DNA]</scope>
</reference>
<evidence type="ECO:0000256" key="2">
    <source>
        <dbReference type="ARBA" id="ARBA00022723"/>
    </source>
</evidence>
<proteinExistence type="predicted"/>
<evidence type="ECO:0000256" key="6">
    <source>
        <dbReference type="ARBA" id="ARBA00023125"/>
    </source>
</evidence>
<keyword evidence="9" id="KW-0539">Nucleus</keyword>